<protein>
    <submittedName>
        <fullName evidence="1">Uncharacterized protein</fullName>
    </submittedName>
</protein>
<name>A0A0F9U017_9ZZZZ</name>
<gene>
    <name evidence="1" type="ORF">LCGC14_0327290</name>
</gene>
<organism evidence="1">
    <name type="scientific">marine sediment metagenome</name>
    <dbReference type="NCBI Taxonomy" id="412755"/>
    <lineage>
        <taxon>unclassified sequences</taxon>
        <taxon>metagenomes</taxon>
        <taxon>ecological metagenomes</taxon>
    </lineage>
</organism>
<reference evidence="1" key="1">
    <citation type="journal article" date="2015" name="Nature">
        <title>Complex archaea that bridge the gap between prokaryotes and eukaryotes.</title>
        <authorList>
            <person name="Spang A."/>
            <person name="Saw J.H."/>
            <person name="Jorgensen S.L."/>
            <person name="Zaremba-Niedzwiedzka K."/>
            <person name="Martijn J."/>
            <person name="Lind A.E."/>
            <person name="van Eijk R."/>
            <person name="Schleper C."/>
            <person name="Guy L."/>
            <person name="Ettema T.J."/>
        </authorList>
    </citation>
    <scope>NUCLEOTIDE SEQUENCE</scope>
</reference>
<dbReference type="EMBL" id="LAZR01000227">
    <property type="protein sequence ID" value="KKN80637.1"/>
    <property type="molecule type" value="Genomic_DNA"/>
</dbReference>
<sequence length="56" mass="6246">MTEHKPEPRDEAVLITGWVDPTIKAAAVLLAKEGGHPEESWPFYYAVAKAKQKDKP</sequence>
<comment type="caution">
    <text evidence="1">The sequence shown here is derived from an EMBL/GenBank/DDBJ whole genome shotgun (WGS) entry which is preliminary data.</text>
</comment>
<accession>A0A0F9U017</accession>
<dbReference type="AlphaFoldDB" id="A0A0F9U017"/>
<evidence type="ECO:0000313" key="1">
    <source>
        <dbReference type="EMBL" id="KKN80637.1"/>
    </source>
</evidence>
<proteinExistence type="predicted"/>